<reference evidence="2 3" key="1">
    <citation type="submission" date="2021-06" db="EMBL/GenBank/DDBJ databases">
        <title>Caerostris extrusa draft genome.</title>
        <authorList>
            <person name="Kono N."/>
            <person name="Arakawa K."/>
        </authorList>
    </citation>
    <scope>NUCLEOTIDE SEQUENCE [LARGE SCALE GENOMIC DNA]</scope>
</reference>
<dbReference type="AlphaFoldDB" id="A0AAV4WC72"/>
<organism evidence="2 3">
    <name type="scientific">Caerostris extrusa</name>
    <name type="common">Bark spider</name>
    <name type="synonym">Caerostris bankana</name>
    <dbReference type="NCBI Taxonomy" id="172846"/>
    <lineage>
        <taxon>Eukaryota</taxon>
        <taxon>Metazoa</taxon>
        <taxon>Ecdysozoa</taxon>
        <taxon>Arthropoda</taxon>
        <taxon>Chelicerata</taxon>
        <taxon>Arachnida</taxon>
        <taxon>Araneae</taxon>
        <taxon>Araneomorphae</taxon>
        <taxon>Entelegynae</taxon>
        <taxon>Araneoidea</taxon>
        <taxon>Araneidae</taxon>
        <taxon>Caerostris</taxon>
    </lineage>
</organism>
<protein>
    <submittedName>
        <fullName evidence="2">Uncharacterized protein</fullName>
    </submittedName>
</protein>
<evidence type="ECO:0000313" key="3">
    <source>
        <dbReference type="Proteomes" id="UP001054945"/>
    </source>
</evidence>
<name>A0AAV4WC72_CAEEX</name>
<dbReference type="Proteomes" id="UP001054945">
    <property type="component" value="Unassembled WGS sequence"/>
</dbReference>
<evidence type="ECO:0000256" key="1">
    <source>
        <dbReference type="SAM" id="MobiDB-lite"/>
    </source>
</evidence>
<proteinExistence type="predicted"/>
<comment type="caution">
    <text evidence="2">The sequence shown here is derived from an EMBL/GenBank/DDBJ whole genome shotgun (WGS) entry which is preliminary data.</text>
</comment>
<dbReference type="EMBL" id="BPLR01016008">
    <property type="protein sequence ID" value="GIY80412.1"/>
    <property type="molecule type" value="Genomic_DNA"/>
</dbReference>
<accession>A0AAV4WC72</accession>
<gene>
    <name evidence="2" type="ORF">CEXT_653391</name>
</gene>
<feature type="region of interest" description="Disordered" evidence="1">
    <location>
        <begin position="1"/>
        <end position="22"/>
    </location>
</feature>
<evidence type="ECO:0000313" key="2">
    <source>
        <dbReference type="EMBL" id="GIY80412.1"/>
    </source>
</evidence>
<keyword evidence="3" id="KW-1185">Reference proteome</keyword>
<sequence>MEGGGSGAGHQQQTEEASRTKRNDECICKNGGGWTEEEKRMGYSSVMGLGSWSEILKSCIPLRILTFSSIDSKGVSERCKSKEPRDAAPQSRFERKFKFLERS</sequence>